<dbReference type="Gene3D" id="3.40.50.720">
    <property type="entry name" value="NAD(P)-binding Rossmann-like Domain"/>
    <property type="match status" value="1"/>
</dbReference>
<dbReference type="EMBL" id="JACHLE010000004">
    <property type="protein sequence ID" value="MBB4807689.1"/>
    <property type="molecule type" value="Genomic_DNA"/>
</dbReference>
<dbReference type="Pfam" id="PF00106">
    <property type="entry name" value="adh_short"/>
    <property type="match status" value="1"/>
</dbReference>
<dbReference type="RefSeq" id="WP_184190819.1">
    <property type="nucleotide sequence ID" value="NZ_JACHLE010000004.1"/>
</dbReference>
<dbReference type="AlphaFoldDB" id="A0A840KDT6"/>
<proteinExistence type="inferred from homology"/>
<organism evidence="4 5">
    <name type="scientific">Chryseobacterium defluvii</name>
    <dbReference type="NCBI Taxonomy" id="160396"/>
    <lineage>
        <taxon>Bacteria</taxon>
        <taxon>Pseudomonadati</taxon>
        <taxon>Bacteroidota</taxon>
        <taxon>Flavobacteriia</taxon>
        <taxon>Flavobacteriales</taxon>
        <taxon>Weeksellaceae</taxon>
        <taxon>Chryseobacterium group</taxon>
        <taxon>Chryseobacterium</taxon>
    </lineage>
</organism>
<dbReference type="SUPFAM" id="SSF51735">
    <property type="entry name" value="NAD(P)-binding Rossmann-fold domains"/>
    <property type="match status" value="1"/>
</dbReference>
<keyword evidence="2" id="KW-0560">Oxidoreductase</keyword>
<dbReference type="GO" id="GO:0016491">
    <property type="term" value="F:oxidoreductase activity"/>
    <property type="evidence" value="ECO:0007669"/>
    <property type="project" value="UniProtKB-KW"/>
</dbReference>
<dbReference type="PRINTS" id="PR00081">
    <property type="entry name" value="GDHRDH"/>
</dbReference>
<name>A0A840KDT6_9FLAO</name>
<accession>A0A840KDT6</accession>
<evidence type="ECO:0000256" key="2">
    <source>
        <dbReference type="ARBA" id="ARBA00023002"/>
    </source>
</evidence>
<evidence type="ECO:0000256" key="1">
    <source>
        <dbReference type="ARBA" id="ARBA00006484"/>
    </source>
</evidence>
<gene>
    <name evidence="4" type="ORF">HNP38_002995</name>
</gene>
<evidence type="ECO:0000313" key="4">
    <source>
        <dbReference type="EMBL" id="MBB4807689.1"/>
    </source>
</evidence>
<evidence type="ECO:0000256" key="3">
    <source>
        <dbReference type="RuleBase" id="RU000363"/>
    </source>
</evidence>
<dbReference type="CDD" id="cd05374">
    <property type="entry name" value="17beta-HSD-like_SDR_c"/>
    <property type="match status" value="1"/>
</dbReference>
<protein>
    <submittedName>
        <fullName evidence="4">Short-subunit dehydrogenase</fullName>
    </submittedName>
</protein>
<comment type="similarity">
    <text evidence="1 3">Belongs to the short-chain dehydrogenases/reductases (SDR) family.</text>
</comment>
<dbReference type="PRINTS" id="PR00080">
    <property type="entry name" value="SDRFAMILY"/>
</dbReference>
<dbReference type="PANTHER" id="PTHR43976:SF16">
    <property type="entry name" value="SHORT-CHAIN DEHYDROGENASE_REDUCTASE FAMILY PROTEIN"/>
    <property type="match status" value="1"/>
</dbReference>
<dbReference type="InterPro" id="IPR036291">
    <property type="entry name" value="NAD(P)-bd_dom_sf"/>
</dbReference>
<dbReference type="InterPro" id="IPR002347">
    <property type="entry name" value="SDR_fam"/>
</dbReference>
<dbReference type="PANTHER" id="PTHR43976">
    <property type="entry name" value="SHORT CHAIN DEHYDROGENASE"/>
    <property type="match status" value="1"/>
</dbReference>
<dbReference type="InterPro" id="IPR051911">
    <property type="entry name" value="SDR_oxidoreductase"/>
</dbReference>
<sequence>MNNSQVIIITGTSSGIGLVLAEYFGKKGHKVYGLSRKHTESSFFRSIPTDITDNNAVQNAIAEVLKTETRIDMLINNAGMGMVGAVEDSSKEDILKLFNLNLVGAVQMMSSVLPKMRENRSGKIINVSSIGSEMGLPFRGFYSASKSALDKVTEAMRYEVYPWNIHVCSLHLGDIKTNIAENRVKTKVSEPYKNVFEKVYTLMNSHVGEGTEPLEVAEYIEGLLGKNKWKAHYYFGKFGQKIGVPLKWILPQSTYENLMKKYNKLS</sequence>
<comment type="caution">
    <text evidence="4">The sequence shown here is derived from an EMBL/GenBank/DDBJ whole genome shotgun (WGS) entry which is preliminary data.</text>
</comment>
<evidence type="ECO:0000313" key="5">
    <source>
        <dbReference type="Proteomes" id="UP000592180"/>
    </source>
</evidence>
<keyword evidence="5" id="KW-1185">Reference proteome</keyword>
<reference evidence="4 5" key="1">
    <citation type="submission" date="2020-08" db="EMBL/GenBank/DDBJ databases">
        <title>Functional genomics of gut bacteria from endangered species of beetles.</title>
        <authorList>
            <person name="Carlos-Shanley C."/>
        </authorList>
    </citation>
    <scope>NUCLEOTIDE SEQUENCE [LARGE SCALE GENOMIC DNA]</scope>
    <source>
        <strain evidence="4 5">S00151</strain>
    </source>
</reference>
<dbReference type="Proteomes" id="UP000592180">
    <property type="component" value="Unassembled WGS sequence"/>
</dbReference>